<dbReference type="EnsemblMetazoa" id="CJA22294.1">
    <property type="protein sequence ID" value="CJA22294.1"/>
    <property type="gene ID" value="WBGene00177866"/>
</dbReference>
<reference evidence="2" key="2">
    <citation type="submission" date="2022-06" db="UniProtKB">
        <authorList>
            <consortium name="EnsemblMetazoa"/>
        </authorList>
    </citation>
    <scope>IDENTIFICATION</scope>
    <source>
        <strain evidence="2">DF5081</strain>
    </source>
</reference>
<dbReference type="AlphaFoldDB" id="A0A8R1IDB2"/>
<reference evidence="3" key="1">
    <citation type="submission" date="2010-08" db="EMBL/GenBank/DDBJ databases">
        <authorList>
            <consortium name="Caenorhabditis japonica Sequencing Consortium"/>
            <person name="Wilson R.K."/>
        </authorList>
    </citation>
    <scope>NUCLEOTIDE SEQUENCE [LARGE SCALE GENOMIC DNA]</scope>
    <source>
        <strain evidence="3">DF5081</strain>
    </source>
</reference>
<evidence type="ECO:0000256" key="1">
    <source>
        <dbReference type="SAM" id="MobiDB-lite"/>
    </source>
</evidence>
<organism evidence="2 3">
    <name type="scientific">Caenorhabditis japonica</name>
    <dbReference type="NCBI Taxonomy" id="281687"/>
    <lineage>
        <taxon>Eukaryota</taxon>
        <taxon>Metazoa</taxon>
        <taxon>Ecdysozoa</taxon>
        <taxon>Nematoda</taxon>
        <taxon>Chromadorea</taxon>
        <taxon>Rhabditida</taxon>
        <taxon>Rhabditina</taxon>
        <taxon>Rhabditomorpha</taxon>
        <taxon>Rhabditoidea</taxon>
        <taxon>Rhabditidae</taxon>
        <taxon>Peloderinae</taxon>
        <taxon>Caenorhabditis</taxon>
    </lineage>
</organism>
<feature type="region of interest" description="Disordered" evidence="1">
    <location>
        <begin position="38"/>
        <end position="73"/>
    </location>
</feature>
<feature type="compositionally biased region" description="Polar residues" evidence="1">
    <location>
        <begin position="63"/>
        <end position="73"/>
    </location>
</feature>
<name>A0A8R1IDB2_CAEJA</name>
<evidence type="ECO:0000313" key="3">
    <source>
        <dbReference type="Proteomes" id="UP000005237"/>
    </source>
</evidence>
<feature type="compositionally biased region" description="Low complexity" evidence="1">
    <location>
        <begin position="39"/>
        <end position="57"/>
    </location>
</feature>
<dbReference type="Proteomes" id="UP000005237">
    <property type="component" value="Unassembled WGS sequence"/>
</dbReference>
<proteinExistence type="predicted"/>
<protein>
    <submittedName>
        <fullName evidence="2">Uncharacterized protein</fullName>
    </submittedName>
</protein>
<keyword evidence="3" id="KW-1185">Reference proteome</keyword>
<evidence type="ECO:0000313" key="2">
    <source>
        <dbReference type="EnsemblMetazoa" id="CJA22294.1"/>
    </source>
</evidence>
<accession>A0A8R1IDB2</accession>
<sequence length="73" mass="8005">MQIDRNLRRSTEHVEIVPQETCVHHESLESVLTECTSMSTSTHVPSPSGTVTTTVAPRRASELPSTSTTFHNA</sequence>